<sequence>MSLFDIFRRPAAPEASPVPEASSTPAPAPRAQAPVGQTFDGLTDRALLEYIRTGEPGGTGGRHLHSLRNMAALRCVSLLSQMVGMLPVNLLENGPDKKYAEDHPAYRLLKLKPNSWQTPFEFKSTMQMVCLEEGNAYARVIWSAGRPIGMIPLAIGSTVPRLTSQWEMVYDYTRPDGQLVTLPANEVFHLKDLSVDGVLGMSRMRLAKDALALARQAEAAADRLLRTGVMAGGAIESPNALSEQAYSRMKASLESDYAGAENNGKWMLIEEGAKANQFGSTARDGQHIENRNAQIEEVARAFGIPRPLLMMDDTSWGSGIKELNKFFVSYGLGPWFTSWEQAAARVFLPGKDLDKYTFKFNANALLRGTPEEQADYIAKSLGAGGQAPWQTQNEARETLDLPRSNDPNADLLRNPMTQPRTGDEPPAAA</sequence>
<dbReference type="InterPro" id="IPR006944">
    <property type="entry name" value="Phage/GTA_portal"/>
</dbReference>
<proteinExistence type="predicted"/>
<organism evidence="2 3">
    <name type="scientific">Luteibacter rhizovicinus DSM 16549</name>
    <dbReference type="NCBI Taxonomy" id="1440763"/>
    <lineage>
        <taxon>Bacteria</taxon>
        <taxon>Pseudomonadati</taxon>
        <taxon>Pseudomonadota</taxon>
        <taxon>Gammaproteobacteria</taxon>
        <taxon>Lysobacterales</taxon>
        <taxon>Rhodanobacteraceae</taxon>
        <taxon>Luteibacter</taxon>
    </lineage>
</organism>
<dbReference type="AlphaFoldDB" id="A0A0G9HG32"/>
<dbReference type="RefSeq" id="WP_046966050.1">
    <property type="nucleotide sequence ID" value="NZ_CP017480.1"/>
</dbReference>
<dbReference type="PATRIC" id="fig|1440763.5.peg.2992"/>
<dbReference type="InterPro" id="IPR006427">
    <property type="entry name" value="Portal_HK97"/>
</dbReference>
<accession>A0A0G9HG32</accession>
<protein>
    <submittedName>
        <fullName evidence="2">Phage portal protein</fullName>
    </submittedName>
</protein>
<reference evidence="3" key="1">
    <citation type="submission" date="2016-09" db="EMBL/GenBank/DDBJ databases">
        <authorList>
            <person name="Lysoe E."/>
        </authorList>
    </citation>
    <scope>NUCLEOTIDE SEQUENCE [LARGE SCALE GENOMIC DNA]</scope>
    <source>
        <strain evidence="3">LJ96T</strain>
    </source>
</reference>
<dbReference type="OrthoDB" id="9765386at2"/>
<dbReference type="EMBL" id="CP017480">
    <property type="protein sequence ID" value="APG04948.1"/>
    <property type="molecule type" value="Genomic_DNA"/>
</dbReference>
<keyword evidence="3" id="KW-1185">Reference proteome</keyword>
<feature type="compositionally biased region" description="Low complexity" evidence="1">
    <location>
        <begin position="9"/>
        <end position="34"/>
    </location>
</feature>
<name>A0A0G9HG32_9GAMM</name>
<evidence type="ECO:0000313" key="3">
    <source>
        <dbReference type="Proteomes" id="UP000182987"/>
    </source>
</evidence>
<dbReference type="Proteomes" id="UP000182987">
    <property type="component" value="Chromosome"/>
</dbReference>
<evidence type="ECO:0000313" key="2">
    <source>
        <dbReference type="EMBL" id="APG04948.1"/>
    </source>
</evidence>
<gene>
    <name evidence="2" type="ORF">BJI69_14300</name>
</gene>
<dbReference type="Pfam" id="PF04860">
    <property type="entry name" value="Phage_portal"/>
    <property type="match status" value="1"/>
</dbReference>
<feature type="region of interest" description="Disordered" evidence="1">
    <location>
        <begin position="384"/>
        <end position="429"/>
    </location>
</feature>
<dbReference type="NCBIfam" id="TIGR01537">
    <property type="entry name" value="portal_HK97"/>
    <property type="match status" value="1"/>
</dbReference>
<dbReference type="STRING" id="1440763.BJI69_14300"/>
<feature type="region of interest" description="Disordered" evidence="1">
    <location>
        <begin position="9"/>
        <end position="36"/>
    </location>
</feature>
<dbReference type="KEGG" id="lrz:BJI69_14300"/>
<evidence type="ECO:0000256" key="1">
    <source>
        <dbReference type="SAM" id="MobiDB-lite"/>
    </source>
</evidence>